<dbReference type="GeneID" id="85318733"/>
<accession>A0AA40DI14</accession>
<sequence length="315" mass="33329">MPLPRPTRLSQWNVDVDHVLGPMVPASVLPHLPSALGHFLGHRDPAGPVHRKLGNVAMVFWAAIGVFSSLATIGVVAQHIPAFQSRQVPTIIGSLGAAAVLDFYAIESPLAQPRNAVLGQLVSSVIGVGIAKLFALSAHFEAVRWLGAALACAVATAAMGLTGTVHPPAGATALLAVLSDDFFHLGWFLLAPVMLGCALMLAVALVVNNIQRRFPVYWWSPEETGGFWRRGREKGESDGSGGSSNEGDSRRDLDGAGAGAGASAASRPGDLESSVTEKKPNGRRVIISRDLVQVPDDMDLTREEMLFLEVISQQL</sequence>
<dbReference type="InterPro" id="IPR058581">
    <property type="entry name" value="TM_HPP"/>
</dbReference>
<evidence type="ECO:0000256" key="2">
    <source>
        <dbReference type="SAM" id="Phobius"/>
    </source>
</evidence>
<evidence type="ECO:0000259" key="3">
    <source>
        <dbReference type="Pfam" id="PF04982"/>
    </source>
</evidence>
<dbReference type="RefSeq" id="XP_060290799.1">
    <property type="nucleotide sequence ID" value="XM_060435463.1"/>
</dbReference>
<feature type="domain" description="HPP transmembrane region" evidence="3">
    <location>
        <begin position="55"/>
        <end position="215"/>
    </location>
</feature>
<dbReference type="Proteomes" id="UP001172101">
    <property type="component" value="Unassembled WGS sequence"/>
</dbReference>
<keyword evidence="2" id="KW-0472">Membrane</keyword>
<feature type="transmembrane region" description="Helical" evidence="2">
    <location>
        <begin position="145"/>
        <end position="165"/>
    </location>
</feature>
<protein>
    <submittedName>
        <fullName evidence="4">HPP family-domain-containing protein</fullName>
    </submittedName>
</protein>
<evidence type="ECO:0000256" key="1">
    <source>
        <dbReference type="SAM" id="MobiDB-lite"/>
    </source>
</evidence>
<feature type="region of interest" description="Disordered" evidence="1">
    <location>
        <begin position="228"/>
        <end position="279"/>
    </location>
</feature>
<dbReference type="EMBL" id="JAUIRO010000008">
    <property type="protein sequence ID" value="KAK0703940.1"/>
    <property type="molecule type" value="Genomic_DNA"/>
</dbReference>
<feature type="transmembrane region" description="Helical" evidence="2">
    <location>
        <begin position="185"/>
        <end position="207"/>
    </location>
</feature>
<comment type="caution">
    <text evidence="4">The sequence shown here is derived from an EMBL/GenBank/DDBJ whole genome shotgun (WGS) entry which is preliminary data.</text>
</comment>
<feature type="transmembrane region" description="Helical" evidence="2">
    <location>
        <begin position="88"/>
        <end position="106"/>
    </location>
</feature>
<dbReference type="PANTHER" id="PTHR33741:SF5">
    <property type="entry name" value="TRANSMEMBRANE PROTEIN DDB_G0269096-RELATED"/>
    <property type="match status" value="1"/>
</dbReference>
<reference evidence="4" key="1">
    <citation type="submission" date="2023-06" db="EMBL/GenBank/DDBJ databases">
        <title>Genome-scale phylogeny and comparative genomics of the fungal order Sordariales.</title>
        <authorList>
            <consortium name="Lawrence Berkeley National Laboratory"/>
            <person name="Hensen N."/>
            <person name="Bonometti L."/>
            <person name="Westerberg I."/>
            <person name="Brannstrom I.O."/>
            <person name="Guillou S."/>
            <person name="Cros-Aarteil S."/>
            <person name="Calhoun S."/>
            <person name="Haridas S."/>
            <person name="Kuo A."/>
            <person name="Mondo S."/>
            <person name="Pangilinan J."/>
            <person name="Riley R."/>
            <person name="LaButti K."/>
            <person name="Andreopoulos B."/>
            <person name="Lipzen A."/>
            <person name="Chen C."/>
            <person name="Yanf M."/>
            <person name="Daum C."/>
            <person name="Ng V."/>
            <person name="Clum A."/>
            <person name="Steindorff A."/>
            <person name="Ohm R."/>
            <person name="Martin F."/>
            <person name="Silar P."/>
            <person name="Natvig D."/>
            <person name="Lalanne C."/>
            <person name="Gautier V."/>
            <person name="Ament-velasquez S.L."/>
            <person name="Kruys A."/>
            <person name="Hutchinson M.I."/>
            <person name="Powell A.J."/>
            <person name="Barry K."/>
            <person name="Miller A.N."/>
            <person name="Grigoriev I.V."/>
            <person name="Debuchy R."/>
            <person name="Gladieux P."/>
            <person name="Thoren M.H."/>
            <person name="Johannesson H."/>
        </authorList>
    </citation>
    <scope>NUCLEOTIDE SEQUENCE</scope>
    <source>
        <strain evidence="4">SMH2392-1A</strain>
    </source>
</reference>
<dbReference type="AlphaFoldDB" id="A0AA40DI14"/>
<feature type="transmembrane region" description="Helical" evidence="2">
    <location>
        <begin position="58"/>
        <end position="76"/>
    </location>
</feature>
<dbReference type="InterPro" id="IPR007065">
    <property type="entry name" value="HPP"/>
</dbReference>
<evidence type="ECO:0000313" key="5">
    <source>
        <dbReference type="Proteomes" id="UP001172101"/>
    </source>
</evidence>
<organism evidence="4 5">
    <name type="scientific">Lasiosphaeria miniovina</name>
    <dbReference type="NCBI Taxonomy" id="1954250"/>
    <lineage>
        <taxon>Eukaryota</taxon>
        <taxon>Fungi</taxon>
        <taxon>Dikarya</taxon>
        <taxon>Ascomycota</taxon>
        <taxon>Pezizomycotina</taxon>
        <taxon>Sordariomycetes</taxon>
        <taxon>Sordariomycetidae</taxon>
        <taxon>Sordariales</taxon>
        <taxon>Lasiosphaeriaceae</taxon>
        <taxon>Lasiosphaeria</taxon>
    </lineage>
</organism>
<gene>
    <name evidence="4" type="ORF">B0T26DRAFT_518171</name>
</gene>
<name>A0AA40DI14_9PEZI</name>
<keyword evidence="2" id="KW-1133">Transmembrane helix</keyword>
<evidence type="ECO:0000313" key="4">
    <source>
        <dbReference type="EMBL" id="KAK0703940.1"/>
    </source>
</evidence>
<feature type="transmembrane region" description="Helical" evidence="2">
    <location>
        <begin position="118"/>
        <end position="138"/>
    </location>
</feature>
<keyword evidence="2" id="KW-0812">Transmembrane</keyword>
<dbReference type="PANTHER" id="PTHR33741">
    <property type="entry name" value="TRANSMEMBRANE PROTEIN DDB_G0269096-RELATED"/>
    <property type="match status" value="1"/>
</dbReference>
<proteinExistence type="predicted"/>
<dbReference type="Pfam" id="PF04982">
    <property type="entry name" value="TM_HPP"/>
    <property type="match status" value="1"/>
</dbReference>
<keyword evidence="5" id="KW-1185">Reference proteome</keyword>